<organism evidence="2 3">
    <name type="scientific">Gossypium klotzschianum</name>
    <dbReference type="NCBI Taxonomy" id="34286"/>
    <lineage>
        <taxon>Eukaryota</taxon>
        <taxon>Viridiplantae</taxon>
        <taxon>Streptophyta</taxon>
        <taxon>Embryophyta</taxon>
        <taxon>Tracheophyta</taxon>
        <taxon>Spermatophyta</taxon>
        <taxon>Magnoliopsida</taxon>
        <taxon>eudicotyledons</taxon>
        <taxon>Gunneridae</taxon>
        <taxon>Pentapetalae</taxon>
        <taxon>rosids</taxon>
        <taxon>malvids</taxon>
        <taxon>Malvales</taxon>
        <taxon>Malvaceae</taxon>
        <taxon>Malvoideae</taxon>
        <taxon>Gossypium</taxon>
    </lineage>
</organism>
<feature type="region of interest" description="Disordered" evidence="1">
    <location>
        <begin position="1"/>
        <end position="23"/>
    </location>
</feature>
<sequence>MHAYSSLCSGPTRKRSFGSSSSHSFPICSLQVSFPELLFVLQYLFQLIDFPFLIIGSCSSDSSPISLVTELRPEAVISSPKALKSPEA</sequence>
<evidence type="ECO:0000256" key="1">
    <source>
        <dbReference type="SAM" id="MobiDB-lite"/>
    </source>
</evidence>
<dbReference type="AlphaFoldDB" id="A0A7J8V179"/>
<reference evidence="2 3" key="1">
    <citation type="journal article" date="2019" name="Genome Biol. Evol.">
        <title>Insights into the evolution of the New World diploid cottons (Gossypium, subgenus Houzingenia) based on genome sequencing.</title>
        <authorList>
            <person name="Grover C.E."/>
            <person name="Arick M.A. 2nd"/>
            <person name="Thrash A."/>
            <person name="Conover J.L."/>
            <person name="Sanders W.S."/>
            <person name="Peterson D.G."/>
            <person name="Frelichowski J.E."/>
            <person name="Scheffler J.A."/>
            <person name="Scheffler B.E."/>
            <person name="Wendel J.F."/>
        </authorList>
    </citation>
    <scope>NUCLEOTIDE SEQUENCE [LARGE SCALE GENOMIC DNA]</scope>
    <source>
        <strain evidence="2">57</strain>
        <tissue evidence="2">Leaf</tissue>
    </source>
</reference>
<proteinExistence type="predicted"/>
<gene>
    <name evidence="2" type="ORF">Goklo_008872</name>
</gene>
<keyword evidence="3" id="KW-1185">Reference proteome</keyword>
<protein>
    <submittedName>
        <fullName evidence="2">Uncharacterized protein</fullName>
    </submittedName>
</protein>
<comment type="caution">
    <text evidence="2">The sequence shown here is derived from an EMBL/GenBank/DDBJ whole genome shotgun (WGS) entry which is preliminary data.</text>
</comment>
<accession>A0A7J8V179</accession>
<dbReference type="Proteomes" id="UP000593573">
    <property type="component" value="Unassembled WGS sequence"/>
</dbReference>
<evidence type="ECO:0000313" key="3">
    <source>
        <dbReference type="Proteomes" id="UP000593573"/>
    </source>
</evidence>
<dbReference type="EMBL" id="JABFAB010000008">
    <property type="protein sequence ID" value="MBA0656525.1"/>
    <property type="molecule type" value="Genomic_DNA"/>
</dbReference>
<evidence type="ECO:0000313" key="2">
    <source>
        <dbReference type="EMBL" id="MBA0656525.1"/>
    </source>
</evidence>
<name>A0A7J8V179_9ROSI</name>